<dbReference type="InterPro" id="IPR011708">
    <property type="entry name" value="DNA_pol3_alpha_NTPase_dom"/>
</dbReference>
<dbReference type="Proteomes" id="UP000886878">
    <property type="component" value="Unassembled WGS sequence"/>
</dbReference>
<name>A0A9D1U2T2_9LACO</name>
<reference evidence="13" key="1">
    <citation type="journal article" date="2021" name="PeerJ">
        <title>Extensive microbial diversity within the chicken gut microbiome revealed by metagenomics and culture.</title>
        <authorList>
            <person name="Gilroy R."/>
            <person name="Ravi A."/>
            <person name="Getino M."/>
            <person name="Pursley I."/>
            <person name="Horton D.L."/>
            <person name="Alikhan N.F."/>
            <person name="Baker D."/>
            <person name="Gharbi K."/>
            <person name="Hall N."/>
            <person name="Watson M."/>
            <person name="Adriaenssens E.M."/>
            <person name="Foster-Nyarko E."/>
            <person name="Jarju S."/>
            <person name="Secka A."/>
            <person name="Antonio M."/>
            <person name="Oren A."/>
            <person name="Chaudhuri R.R."/>
            <person name="La Ragione R."/>
            <person name="Hildebrand F."/>
            <person name="Pallen M.J."/>
        </authorList>
    </citation>
    <scope>NUCLEOTIDE SEQUENCE</scope>
    <source>
        <strain evidence="13">ChiHejej3B27-2180</strain>
    </source>
</reference>
<evidence type="ECO:0000256" key="2">
    <source>
        <dbReference type="ARBA" id="ARBA00009496"/>
    </source>
</evidence>
<evidence type="ECO:0000256" key="7">
    <source>
        <dbReference type="ARBA" id="ARBA00022705"/>
    </source>
</evidence>
<dbReference type="Gene3D" id="1.10.150.870">
    <property type="match status" value="1"/>
</dbReference>
<proteinExistence type="inferred from homology"/>
<evidence type="ECO:0000256" key="11">
    <source>
        <dbReference type="ARBA" id="ARBA00049244"/>
    </source>
</evidence>
<dbReference type="InterPro" id="IPR012340">
    <property type="entry name" value="NA-bd_OB-fold"/>
</dbReference>
<dbReference type="Gene3D" id="1.10.10.1600">
    <property type="entry name" value="Bacterial DNA polymerase III alpha subunit, thumb domain"/>
    <property type="match status" value="1"/>
</dbReference>
<dbReference type="Pfam" id="PF14579">
    <property type="entry name" value="HHH_6"/>
    <property type="match status" value="1"/>
</dbReference>
<evidence type="ECO:0000256" key="6">
    <source>
        <dbReference type="ARBA" id="ARBA00022695"/>
    </source>
</evidence>
<comment type="subunit">
    <text evidence="10">DNA polymerase III contains a core (composed of alpha, epsilon and theta chains) that associates with a tau subunit. This core dimerizes to form the POLIII' complex. PolIII' associates with the gamma complex (composed of gamma, delta, delta', psi and chi chains) and with the beta chain to form the complete DNA polymerase III complex.</text>
</comment>
<dbReference type="InterPro" id="IPR040982">
    <property type="entry name" value="DNA_pol3_finger"/>
</dbReference>
<dbReference type="GO" id="GO:0003887">
    <property type="term" value="F:DNA-directed DNA polymerase activity"/>
    <property type="evidence" value="ECO:0007669"/>
    <property type="project" value="UniProtKB-KW"/>
</dbReference>
<comment type="subcellular location">
    <subcellularLocation>
        <location evidence="1">Cytoplasm</location>
    </subcellularLocation>
</comment>
<keyword evidence="6" id="KW-0548">Nucleotidyltransferase</keyword>
<comment type="similarity">
    <text evidence="2">Belongs to the DNA polymerase type-C family. DnaE subfamily.</text>
</comment>
<feature type="domain" description="Polymerase/histidinol phosphatase N-terminal" evidence="12">
    <location>
        <begin position="4"/>
        <end position="71"/>
    </location>
</feature>
<keyword evidence="8" id="KW-0239">DNA-directed DNA polymerase</keyword>
<accession>A0A9D1U2T2</accession>
<dbReference type="GO" id="GO:0005737">
    <property type="term" value="C:cytoplasm"/>
    <property type="evidence" value="ECO:0007669"/>
    <property type="project" value="UniProtKB-SubCell"/>
</dbReference>
<evidence type="ECO:0000256" key="8">
    <source>
        <dbReference type="ARBA" id="ARBA00022932"/>
    </source>
</evidence>
<comment type="caution">
    <text evidence="13">The sequence shown here is derived from an EMBL/GenBank/DDBJ whole genome shotgun (WGS) entry which is preliminary data.</text>
</comment>
<dbReference type="NCBIfam" id="TIGR00594">
    <property type="entry name" value="polc"/>
    <property type="match status" value="1"/>
</dbReference>
<dbReference type="CDD" id="cd07431">
    <property type="entry name" value="PHP_PolIIIA"/>
    <property type="match status" value="1"/>
</dbReference>
<dbReference type="InterPro" id="IPR004365">
    <property type="entry name" value="NA-bd_OB_tRNA"/>
</dbReference>
<evidence type="ECO:0000313" key="14">
    <source>
        <dbReference type="Proteomes" id="UP000886878"/>
    </source>
</evidence>
<evidence type="ECO:0000256" key="10">
    <source>
        <dbReference type="ARBA" id="ARBA00026073"/>
    </source>
</evidence>
<evidence type="ECO:0000259" key="12">
    <source>
        <dbReference type="SMART" id="SM00481"/>
    </source>
</evidence>
<dbReference type="AlphaFoldDB" id="A0A9D1U2T2"/>
<dbReference type="Gene3D" id="3.20.20.140">
    <property type="entry name" value="Metal-dependent hydrolases"/>
    <property type="match status" value="1"/>
</dbReference>
<dbReference type="EMBL" id="DXGK01000020">
    <property type="protein sequence ID" value="HIW69926.1"/>
    <property type="molecule type" value="Genomic_DNA"/>
</dbReference>
<protein>
    <recommendedName>
        <fullName evidence="4">DNA polymerase III subunit alpha</fullName>
        <ecNumber evidence="3">2.7.7.7</ecNumber>
    </recommendedName>
</protein>
<gene>
    <name evidence="13" type="ORF">H9876_00885</name>
</gene>
<dbReference type="Gene3D" id="2.40.50.140">
    <property type="entry name" value="Nucleic acid-binding proteins"/>
    <property type="match status" value="1"/>
</dbReference>
<dbReference type="InterPro" id="IPR003141">
    <property type="entry name" value="Pol/His_phosphatase_N"/>
</dbReference>
<comment type="function">
    <text evidence="9">DNA polymerase III is a complex, multichain enzyme responsible for most of the replicative synthesis in bacteria. This DNA polymerase also exhibits 3' to 5' exonuclease activity. The alpha chain is the DNA polymerase.</text>
</comment>
<dbReference type="EC" id="2.7.7.7" evidence="3"/>
<dbReference type="PANTHER" id="PTHR32294">
    <property type="entry name" value="DNA POLYMERASE III SUBUNIT ALPHA"/>
    <property type="match status" value="1"/>
</dbReference>
<dbReference type="InterPro" id="IPR029460">
    <property type="entry name" value="DNAPol_HHH"/>
</dbReference>
<dbReference type="Pfam" id="PF01336">
    <property type="entry name" value="tRNA_anti-codon"/>
    <property type="match status" value="1"/>
</dbReference>
<keyword evidence="7" id="KW-0235">DNA replication</keyword>
<reference evidence="13" key="2">
    <citation type="submission" date="2021-04" db="EMBL/GenBank/DDBJ databases">
        <authorList>
            <person name="Gilroy R."/>
        </authorList>
    </citation>
    <scope>NUCLEOTIDE SEQUENCE</scope>
    <source>
        <strain evidence="13">ChiHejej3B27-2180</strain>
    </source>
</reference>
<dbReference type="Pfam" id="PF17657">
    <property type="entry name" value="DNA_pol3_finger"/>
    <property type="match status" value="1"/>
</dbReference>
<dbReference type="PANTHER" id="PTHR32294:SF0">
    <property type="entry name" value="DNA POLYMERASE III SUBUNIT ALPHA"/>
    <property type="match status" value="1"/>
</dbReference>
<dbReference type="SMART" id="SM00481">
    <property type="entry name" value="POLIIIAc"/>
    <property type="match status" value="1"/>
</dbReference>
<dbReference type="CDD" id="cd04485">
    <property type="entry name" value="DnaE_OBF"/>
    <property type="match status" value="1"/>
</dbReference>
<organism evidence="13 14">
    <name type="scientific">Candidatus Limosilactobacillus merdipullorum</name>
    <dbReference type="NCBI Taxonomy" id="2838653"/>
    <lineage>
        <taxon>Bacteria</taxon>
        <taxon>Bacillati</taxon>
        <taxon>Bacillota</taxon>
        <taxon>Bacilli</taxon>
        <taxon>Lactobacillales</taxon>
        <taxon>Lactobacillaceae</taxon>
        <taxon>Limosilactobacillus</taxon>
    </lineage>
</organism>
<dbReference type="GO" id="GO:0006260">
    <property type="term" value="P:DNA replication"/>
    <property type="evidence" value="ECO:0007669"/>
    <property type="project" value="UniProtKB-KW"/>
</dbReference>
<evidence type="ECO:0000256" key="5">
    <source>
        <dbReference type="ARBA" id="ARBA00022679"/>
    </source>
</evidence>
<evidence type="ECO:0000256" key="4">
    <source>
        <dbReference type="ARBA" id="ARBA00019114"/>
    </source>
</evidence>
<evidence type="ECO:0000256" key="9">
    <source>
        <dbReference type="ARBA" id="ARBA00025611"/>
    </source>
</evidence>
<evidence type="ECO:0000256" key="1">
    <source>
        <dbReference type="ARBA" id="ARBA00004496"/>
    </source>
</evidence>
<dbReference type="InterPro" id="IPR004013">
    <property type="entry name" value="PHP_dom"/>
</dbReference>
<keyword evidence="5" id="KW-0808">Transferase</keyword>
<evidence type="ECO:0000256" key="3">
    <source>
        <dbReference type="ARBA" id="ARBA00012417"/>
    </source>
</evidence>
<dbReference type="Pfam" id="PF07733">
    <property type="entry name" value="DNA_pol3_alpha"/>
    <property type="match status" value="1"/>
</dbReference>
<evidence type="ECO:0000313" key="13">
    <source>
        <dbReference type="EMBL" id="HIW69926.1"/>
    </source>
</evidence>
<dbReference type="SUPFAM" id="SSF50249">
    <property type="entry name" value="Nucleic acid-binding proteins"/>
    <property type="match status" value="1"/>
</dbReference>
<dbReference type="GO" id="GO:0008408">
    <property type="term" value="F:3'-5' exonuclease activity"/>
    <property type="evidence" value="ECO:0007669"/>
    <property type="project" value="InterPro"/>
</dbReference>
<dbReference type="InterPro" id="IPR004805">
    <property type="entry name" value="DnaE2/DnaE/PolC"/>
</dbReference>
<comment type="catalytic activity">
    <reaction evidence="11">
        <text>DNA(n) + a 2'-deoxyribonucleoside 5'-triphosphate = DNA(n+1) + diphosphate</text>
        <dbReference type="Rhea" id="RHEA:22508"/>
        <dbReference type="Rhea" id="RHEA-COMP:17339"/>
        <dbReference type="Rhea" id="RHEA-COMP:17340"/>
        <dbReference type="ChEBI" id="CHEBI:33019"/>
        <dbReference type="ChEBI" id="CHEBI:61560"/>
        <dbReference type="ChEBI" id="CHEBI:173112"/>
        <dbReference type="EC" id="2.7.7.7"/>
    </reaction>
</comment>
<dbReference type="GO" id="GO:0003676">
    <property type="term" value="F:nucleic acid binding"/>
    <property type="evidence" value="ECO:0007669"/>
    <property type="project" value="InterPro"/>
</dbReference>
<dbReference type="Pfam" id="PF02811">
    <property type="entry name" value="PHP"/>
    <property type="match status" value="1"/>
</dbReference>
<sequence length="1120" mass="123511">MPLVPLDTASSYSLLEGIITPQQLARSAKQRGYSAMVMADDGVMYGAVEFYQAALSAGVKPVLGLRLELAIGDVGGNTLPVLFIAQNLAGYKHLMILSSMQQTQESSAPLTVQNIQSFLADLFVVVLPTDNVGLAAGNAGSVDMLATLRSVVDQQHLLMGIKPQINQVLKSTISQVAKNYQMPLVAASTVRYLDPQDHFAYQTAQHIADNTAIANPLEMAKQPGQLFLPTAEQLAEDYRAAGMGEAAERCSQLIDACRLQLQFQPPVLPHFPTPKGLTSAQYLRQLCESGLQKSPLAKGFTAEQYQQRLDHELKIIHQLGFDDYFLIVHDVIAFTKQHQILTDAGRGSAAGSLVAYVLAITEVDPLQFDLLFERFLNPERKQMPDIDLDLPDDQRMEVLQYLHQKYGHRRVAQIVTFGTLGAKQVVRDVARVLGFSKFEIADLTAQVPGGAADFASAVKQSPQLQATIHSSAMGKLLGHTASRLSGLPRQTSVHAAGVVLAASPLHSIVPLKRGSDGLLVTQYAKETVEQVGLLKMDFLGLRNLTILSRAVADIAKDHPHFAIHNIDLNDQATLRLFQRGETSGIFQFESNGIRQTLVDLGPESFEDIVAVDALYRPGPLENIPHYIARKRGVEHYSLPDPSLSPILSPTYGILVYQEQVMQLAATMADFSLGQADILRRAMSKKKRSVMDKMREQFISGSVANGYSEDVAVATFNYIDQFANYGFNHSHAVAYTKFAFELAYLKVHFPSQFYNALLSKAASVEKLRQYVRSAQRHGVKVHGPHVNFSQVDFSRRGQELFFGLGQIKGMRKDVARAIIKERDARGPFADLPDFISRLNGQGIKQALVETLIKAGAFDHLKYNRRQMVKALPDLFSDDSGQGSINLESLGLGNDFSTTLPPSDEYPLLTRLGFEKDLLGINLSGHPTTPYRQLAARLHASQVADVVPGKTYTLVLFVSKSRQVTTRRDQRQMAFVTASDATGAIEVTVFPKQFAQFHNLLREATVVVVNGKIEERNGQLQMIANRLQSASQLNGQLVSDQSYRWVIKVIDDKNADQVSTILETIARRHAGNCPVVVYYAHSGKTYQQPSAQNLQRDDQVKGLLADQFGSNNVFLQHQANNK</sequence>
<dbReference type="InterPro" id="IPR041931">
    <property type="entry name" value="DNA_pol3_alpha_thumb_dom"/>
</dbReference>